<evidence type="ECO:0008006" key="3">
    <source>
        <dbReference type="Google" id="ProtNLM"/>
    </source>
</evidence>
<dbReference type="HOGENOM" id="CLU_2202141_0_0_1"/>
<keyword evidence="2" id="KW-1185">Reference proteome</keyword>
<organism evidence="1 2">
    <name type="scientific">Paramecium tetraurelia</name>
    <dbReference type="NCBI Taxonomy" id="5888"/>
    <lineage>
        <taxon>Eukaryota</taxon>
        <taxon>Sar</taxon>
        <taxon>Alveolata</taxon>
        <taxon>Ciliophora</taxon>
        <taxon>Intramacronucleata</taxon>
        <taxon>Oligohymenophorea</taxon>
        <taxon>Peniculida</taxon>
        <taxon>Parameciidae</taxon>
        <taxon>Paramecium</taxon>
    </lineage>
</organism>
<dbReference type="EMBL" id="CT868463">
    <property type="protein sequence ID" value="CAK83157.1"/>
    <property type="molecule type" value="Genomic_DNA"/>
</dbReference>
<gene>
    <name evidence="1" type="ORF">GSPATT00017501001</name>
</gene>
<proteinExistence type="predicted"/>
<sequence length="109" mass="12505">MNQLMNQDNQRQINNDQPNTYTVNISVNTPQSTFTISVAIDPNIHFNQFIEGIKEQIFAQKMQAQYEDTIEYQMGNGSLLLSNETRTLQNLGFTNNCLLHVRLKLKGGR</sequence>
<dbReference type="RefSeq" id="XP_001450554.1">
    <property type="nucleotide sequence ID" value="XM_001450517.1"/>
</dbReference>
<dbReference type="InParanoid" id="A0DJE0"/>
<dbReference type="Proteomes" id="UP000000600">
    <property type="component" value="Unassembled WGS sequence"/>
</dbReference>
<dbReference type="InterPro" id="IPR029071">
    <property type="entry name" value="Ubiquitin-like_domsf"/>
</dbReference>
<dbReference type="SUPFAM" id="SSF54236">
    <property type="entry name" value="Ubiquitin-like"/>
    <property type="match status" value="1"/>
</dbReference>
<dbReference type="GeneID" id="5036339"/>
<dbReference type="OMA" id="QIFAQKM"/>
<dbReference type="KEGG" id="ptm:GSPATT00017501001"/>
<reference evidence="1 2" key="1">
    <citation type="journal article" date="2006" name="Nature">
        <title>Global trends of whole-genome duplications revealed by the ciliate Paramecium tetraurelia.</title>
        <authorList>
            <consortium name="Genoscope"/>
            <person name="Aury J.-M."/>
            <person name="Jaillon O."/>
            <person name="Duret L."/>
            <person name="Noel B."/>
            <person name="Jubin C."/>
            <person name="Porcel B.M."/>
            <person name="Segurens B."/>
            <person name="Daubin V."/>
            <person name="Anthouard V."/>
            <person name="Aiach N."/>
            <person name="Arnaiz O."/>
            <person name="Billaut A."/>
            <person name="Beisson J."/>
            <person name="Blanc I."/>
            <person name="Bouhouche K."/>
            <person name="Camara F."/>
            <person name="Duharcourt S."/>
            <person name="Guigo R."/>
            <person name="Gogendeau D."/>
            <person name="Katinka M."/>
            <person name="Keller A.-M."/>
            <person name="Kissmehl R."/>
            <person name="Klotz C."/>
            <person name="Koll F."/>
            <person name="Le Moue A."/>
            <person name="Lepere C."/>
            <person name="Malinsky S."/>
            <person name="Nowacki M."/>
            <person name="Nowak J.K."/>
            <person name="Plattner H."/>
            <person name="Poulain J."/>
            <person name="Ruiz F."/>
            <person name="Serrano V."/>
            <person name="Zagulski M."/>
            <person name="Dessen P."/>
            <person name="Betermier M."/>
            <person name="Weissenbach J."/>
            <person name="Scarpelli C."/>
            <person name="Schachter V."/>
            <person name="Sperling L."/>
            <person name="Meyer E."/>
            <person name="Cohen J."/>
            <person name="Wincker P."/>
        </authorList>
    </citation>
    <scope>NUCLEOTIDE SEQUENCE [LARGE SCALE GENOMIC DNA]</scope>
    <source>
        <strain evidence="1 2">Stock d4-2</strain>
    </source>
</reference>
<protein>
    <recommendedName>
        <fullName evidence="3">Ubiquitin-like domain-containing protein</fullName>
    </recommendedName>
</protein>
<name>A0DJE0_PARTE</name>
<dbReference type="AlphaFoldDB" id="A0DJE0"/>
<evidence type="ECO:0000313" key="2">
    <source>
        <dbReference type="Proteomes" id="UP000000600"/>
    </source>
</evidence>
<evidence type="ECO:0000313" key="1">
    <source>
        <dbReference type="EMBL" id="CAK83157.1"/>
    </source>
</evidence>
<accession>A0DJE0</accession>
<dbReference type="OrthoDB" id="10338136at2759"/>